<dbReference type="EMBL" id="CACSLK010027751">
    <property type="protein sequence ID" value="CAA0827103.1"/>
    <property type="molecule type" value="Genomic_DNA"/>
</dbReference>
<proteinExistence type="predicted"/>
<evidence type="ECO:0000313" key="3">
    <source>
        <dbReference type="EMBL" id="CAA0827103.1"/>
    </source>
</evidence>
<dbReference type="AlphaFoldDB" id="A0A9N7REH8"/>
<dbReference type="Proteomes" id="UP001153555">
    <property type="component" value="Unassembled WGS sequence"/>
</dbReference>
<comment type="caution">
    <text evidence="3">The sequence shown here is derived from an EMBL/GenBank/DDBJ whole genome shotgun (WGS) entry which is preliminary data.</text>
</comment>
<keyword evidence="1" id="KW-1133">Transmembrane helix</keyword>
<feature type="domain" description="Reverse transcriptase" evidence="2">
    <location>
        <begin position="1"/>
        <end position="175"/>
    </location>
</feature>
<gene>
    <name evidence="3" type="ORF">SHERM_22798</name>
</gene>
<evidence type="ECO:0000259" key="2">
    <source>
        <dbReference type="PROSITE" id="PS50878"/>
    </source>
</evidence>
<name>A0A9N7REH8_STRHE</name>
<organism evidence="3 4">
    <name type="scientific">Striga hermonthica</name>
    <name type="common">Purple witchweed</name>
    <name type="synonym">Buchnera hermonthica</name>
    <dbReference type="NCBI Taxonomy" id="68872"/>
    <lineage>
        <taxon>Eukaryota</taxon>
        <taxon>Viridiplantae</taxon>
        <taxon>Streptophyta</taxon>
        <taxon>Embryophyta</taxon>
        <taxon>Tracheophyta</taxon>
        <taxon>Spermatophyta</taxon>
        <taxon>Magnoliopsida</taxon>
        <taxon>eudicotyledons</taxon>
        <taxon>Gunneridae</taxon>
        <taxon>Pentapetalae</taxon>
        <taxon>asterids</taxon>
        <taxon>lamiids</taxon>
        <taxon>Lamiales</taxon>
        <taxon>Orobanchaceae</taxon>
        <taxon>Buchnereae</taxon>
        <taxon>Striga</taxon>
    </lineage>
</organism>
<dbReference type="SUPFAM" id="SSF56672">
    <property type="entry name" value="DNA/RNA polymerases"/>
    <property type="match status" value="1"/>
</dbReference>
<dbReference type="PANTHER" id="PTHR33116:SF86">
    <property type="entry name" value="REVERSE TRANSCRIPTASE DOMAIN-CONTAINING PROTEIN"/>
    <property type="match status" value="1"/>
</dbReference>
<evidence type="ECO:0000313" key="4">
    <source>
        <dbReference type="Proteomes" id="UP001153555"/>
    </source>
</evidence>
<sequence>YDRIEWSCIEQTMLQMGFDPRFVKWIMACVSTVSFSFIINGGCSGLVNAQRGLRQGDPLSPYLFILVSEILSAMITDKVERGAFRGVSVARGAPVLSHLLFADDSLVFCKADKYQAQLLLSILSRYQNFSGQKVNTAKSSIFFSKNTSAATQREVCAVFPGIQIQRSTRYLGMPLGIGKSKKEVFGFVTEAVRKKVVSWKNKFLTAAGRK</sequence>
<dbReference type="Pfam" id="PF00078">
    <property type="entry name" value="RVT_1"/>
    <property type="match status" value="1"/>
</dbReference>
<dbReference type="PANTHER" id="PTHR33116">
    <property type="entry name" value="REVERSE TRANSCRIPTASE ZINC-BINDING DOMAIN-CONTAINING PROTEIN-RELATED-RELATED"/>
    <property type="match status" value="1"/>
</dbReference>
<feature type="non-terminal residue" evidence="3">
    <location>
        <position position="210"/>
    </location>
</feature>
<feature type="transmembrane region" description="Helical" evidence="1">
    <location>
        <begin position="22"/>
        <end position="39"/>
    </location>
</feature>
<dbReference type="InterPro" id="IPR000477">
    <property type="entry name" value="RT_dom"/>
</dbReference>
<evidence type="ECO:0000256" key="1">
    <source>
        <dbReference type="SAM" id="Phobius"/>
    </source>
</evidence>
<dbReference type="PROSITE" id="PS50878">
    <property type="entry name" value="RT_POL"/>
    <property type="match status" value="1"/>
</dbReference>
<feature type="non-terminal residue" evidence="3">
    <location>
        <position position="1"/>
    </location>
</feature>
<keyword evidence="4" id="KW-1185">Reference proteome</keyword>
<protein>
    <submittedName>
        <fullName evidence="3">Uncharacterized mitochondrial protein AtMg01250</fullName>
    </submittedName>
</protein>
<reference evidence="3" key="1">
    <citation type="submission" date="2019-12" db="EMBL/GenBank/DDBJ databases">
        <authorList>
            <person name="Scholes J."/>
        </authorList>
    </citation>
    <scope>NUCLEOTIDE SEQUENCE</scope>
</reference>
<keyword evidence="1" id="KW-0472">Membrane</keyword>
<keyword evidence="1" id="KW-0812">Transmembrane</keyword>
<accession>A0A9N7REH8</accession>
<dbReference type="OrthoDB" id="1932527at2759"/>
<dbReference type="InterPro" id="IPR043502">
    <property type="entry name" value="DNA/RNA_pol_sf"/>
</dbReference>